<evidence type="ECO:0000256" key="2">
    <source>
        <dbReference type="ARBA" id="ARBA00022737"/>
    </source>
</evidence>
<feature type="domain" description="Rhodanese" evidence="4">
    <location>
        <begin position="30"/>
        <end position="144"/>
    </location>
</feature>
<accession>A0ABY8QVA6</accession>
<dbReference type="EMBL" id="CP090958">
    <property type="protein sequence ID" value="WGW12923.1"/>
    <property type="molecule type" value="Genomic_DNA"/>
</dbReference>
<dbReference type="GO" id="GO:0016740">
    <property type="term" value="F:transferase activity"/>
    <property type="evidence" value="ECO:0007669"/>
    <property type="project" value="UniProtKB-KW"/>
</dbReference>
<evidence type="ECO:0000313" key="6">
    <source>
        <dbReference type="Proteomes" id="UP001209083"/>
    </source>
</evidence>
<name>A0ABY8QVA6_9MICO</name>
<gene>
    <name evidence="5" type="ORF">LWF01_03885</name>
</gene>
<sequence>MTDTSVRESVLISAAQLQEELSSGTATVPVVLDVRWALGGPNGRAAYDAGHIPGAIYVDLESELTGHGRSASEGRHPLPDVSDFQAAARRWGISDDSDVVVYDQTSGMAAARLWWLLRWAGLRTVRVLDGGYPSWLAHNGASNTAPESPEPGTVSFSAGQMPTLSAEEAEAYGQSGVLLDARAGERYRGESEPIDPKAGHIPGAASAPTTENVSGQEFLPTEKLRARFEDLGVTDSAKVGAYCGSGITAAHEVLALAAIGVDAALYPASWSGWCSDDSRPVATGVED</sequence>
<dbReference type="InterPro" id="IPR001307">
    <property type="entry name" value="Thiosulphate_STrfase_CS"/>
</dbReference>
<keyword evidence="6" id="KW-1185">Reference proteome</keyword>
<reference evidence="5 6" key="1">
    <citation type="submission" date="2023-05" db="EMBL/GenBank/DDBJ databases">
        <title>Lithophilousrod everest ZFBP1038 complete genpme.</title>
        <authorList>
            <person name="Tian M."/>
        </authorList>
    </citation>
    <scope>NUCLEOTIDE SEQUENCE [LARGE SCALE GENOMIC DNA]</scope>
    <source>
        <strain evidence="5 6">ZFBP1038</strain>
    </source>
</reference>
<evidence type="ECO:0000256" key="1">
    <source>
        <dbReference type="ARBA" id="ARBA00022679"/>
    </source>
</evidence>
<evidence type="ECO:0000256" key="3">
    <source>
        <dbReference type="SAM" id="MobiDB-lite"/>
    </source>
</evidence>
<keyword evidence="1 5" id="KW-0808">Transferase</keyword>
<organism evidence="5 6">
    <name type="scientific">Saxibacter everestensis</name>
    <dbReference type="NCBI Taxonomy" id="2909229"/>
    <lineage>
        <taxon>Bacteria</taxon>
        <taxon>Bacillati</taxon>
        <taxon>Actinomycetota</taxon>
        <taxon>Actinomycetes</taxon>
        <taxon>Micrococcales</taxon>
        <taxon>Brevibacteriaceae</taxon>
        <taxon>Saxibacter</taxon>
    </lineage>
</organism>
<keyword evidence="2" id="KW-0677">Repeat</keyword>
<feature type="compositionally biased region" description="Basic and acidic residues" evidence="3">
    <location>
        <begin position="189"/>
        <end position="198"/>
    </location>
</feature>
<dbReference type="CDD" id="cd01448">
    <property type="entry name" value="TST_Repeat_1"/>
    <property type="match status" value="1"/>
</dbReference>
<proteinExistence type="predicted"/>
<dbReference type="Pfam" id="PF00581">
    <property type="entry name" value="Rhodanese"/>
    <property type="match status" value="2"/>
</dbReference>
<dbReference type="InterPro" id="IPR045078">
    <property type="entry name" value="TST/MPST-like"/>
</dbReference>
<dbReference type="Gene3D" id="3.40.250.10">
    <property type="entry name" value="Rhodanese-like domain"/>
    <property type="match status" value="2"/>
</dbReference>
<dbReference type="PANTHER" id="PTHR11364">
    <property type="entry name" value="THIOSULFATE SULFERTANSFERASE"/>
    <property type="match status" value="1"/>
</dbReference>
<feature type="domain" description="Rhodanese" evidence="4">
    <location>
        <begin position="172"/>
        <end position="282"/>
    </location>
</feature>
<dbReference type="SMART" id="SM00450">
    <property type="entry name" value="RHOD"/>
    <property type="match status" value="2"/>
</dbReference>
<dbReference type="PANTHER" id="PTHR11364:SF27">
    <property type="entry name" value="SULFURTRANSFERASE"/>
    <property type="match status" value="1"/>
</dbReference>
<feature type="region of interest" description="Disordered" evidence="3">
    <location>
        <begin position="189"/>
        <end position="215"/>
    </location>
</feature>
<evidence type="ECO:0000259" key="4">
    <source>
        <dbReference type="PROSITE" id="PS50206"/>
    </source>
</evidence>
<dbReference type="PROSITE" id="PS00380">
    <property type="entry name" value="RHODANESE_1"/>
    <property type="match status" value="1"/>
</dbReference>
<protein>
    <submittedName>
        <fullName evidence="5">Sulfurtransferase</fullName>
        <ecNumber evidence="5">2.8.1.-</ecNumber>
    </submittedName>
</protein>
<dbReference type="InterPro" id="IPR036873">
    <property type="entry name" value="Rhodanese-like_dom_sf"/>
</dbReference>
<evidence type="ECO:0000313" key="5">
    <source>
        <dbReference type="EMBL" id="WGW12923.1"/>
    </source>
</evidence>
<dbReference type="Proteomes" id="UP001209083">
    <property type="component" value="Chromosome"/>
</dbReference>
<dbReference type="CDD" id="cd01449">
    <property type="entry name" value="TST_Repeat_2"/>
    <property type="match status" value="1"/>
</dbReference>
<dbReference type="PROSITE" id="PS50206">
    <property type="entry name" value="RHODANESE_3"/>
    <property type="match status" value="2"/>
</dbReference>
<dbReference type="RefSeq" id="WP_349639731.1">
    <property type="nucleotide sequence ID" value="NZ_CP090958.1"/>
</dbReference>
<dbReference type="SUPFAM" id="SSF52821">
    <property type="entry name" value="Rhodanese/Cell cycle control phosphatase"/>
    <property type="match status" value="2"/>
</dbReference>
<dbReference type="EC" id="2.8.1.-" evidence="5"/>
<dbReference type="InterPro" id="IPR001763">
    <property type="entry name" value="Rhodanese-like_dom"/>
</dbReference>